<dbReference type="Proteomes" id="UP000321917">
    <property type="component" value="Unassembled WGS sequence"/>
</dbReference>
<reference evidence="3 5" key="1">
    <citation type="submission" date="2019-07" db="EMBL/GenBank/DDBJ databases">
        <title>Genomes of sea-ice associated Colwellia species.</title>
        <authorList>
            <person name="Bowman J.P."/>
        </authorList>
    </citation>
    <scope>NUCLEOTIDE SEQUENCE [LARGE SCALE GENOMIC DNA]</scope>
    <source>
        <strain evidence="2 4">ACAM 607</strain>
        <strain evidence="3 5">IC036</strain>
    </source>
</reference>
<evidence type="ECO:0000313" key="5">
    <source>
        <dbReference type="Proteomes" id="UP000321917"/>
    </source>
</evidence>
<dbReference type="AlphaFoldDB" id="A0A5C6Q288"/>
<evidence type="ECO:0008006" key="6">
    <source>
        <dbReference type="Google" id="ProtNLM"/>
    </source>
</evidence>
<evidence type="ECO:0000313" key="2">
    <source>
        <dbReference type="EMBL" id="TWX53172.1"/>
    </source>
</evidence>
<feature type="region of interest" description="Disordered" evidence="1">
    <location>
        <begin position="171"/>
        <end position="214"/>
    </location>
</feature>
<name>A0A5C6Q288_9GAMM</name>
<organism evidence="3 5">
    <name type="scientific">Colwellia hornerae</name>
    <dbReference type="NCBI Taxonomy" id="89402"/>
    <lineage>
        <taxon>Bacteria</taxon>
        <taxon>Pseudomonadati</taxon>
        <taxon>Pseudomonadota</taxon>
        <taxon>Gammaproteobacteria</taxon>
        <taxon>Alteromonadales</taxon>
        <taxon>Colwelliaceae</taxon>
        <taxon>Colwellia</taxon>
    </lineage>
</organism>
<dbReference type="Proteomes" id="UP000321525">
    <property type="component" value="Unassembled WGS sequence"/>
</dbReference>
<comment type="caution">
    <text evidence="3">The sequence shown here is derived from an EMBL/GenBank/DDBJ whole genome shotgun (WGS) entry which is preliminary data.</text>
</comment>
<evidence type="ECO:0000313" key="3">
    <source>
        <dbReference type="EMBL" id="TWX62221.1"/>
    </source>
</evidence>
<feature type="compositionally biased region" description="Gly residues" evidence="1">
    <location>
        <begin position="185"/>
        <end position="197"/>
    </location>
</feature>
<feature type="compositionally biased region" description="Basic and acidic residues" evidence="1">
    <location>
        <begin position="202"/>
        <end position="214"/>
    </location>
</feature>
<accession>A0A5C6Q288</accession>
<proteinExistence type="predicted"/>
<sequence>MHFARRLRFTNVHTFNRYAYANNNPYKYVDPDGQLAIHWHGGITFVAALNSGHSLSDSLSIGYRAMQADWEEGSQGSTESACARHAMECPNSNPQAAKLNHAKLITGALNSGDLGLASHAIQDQFAGGHRGFSFWPGSFGNLGFWGSAKHLLADIFPSFSTISSSYSATKTAISGNKNSKPSGGSKPGAGNRRGGSLCGTLKCKEDNQERNKFR</sequence>
<feature type="compositionally biased region" description="Low complexity" evidence="1">
    <location>
        <begin position="171"/>
        <end position="184"/>
    </location>
</feature>
<gene>
    <name evidence="2" type="ORF">ESZ26_18920</name>
    <name evidence="3" type="ORF">ESZ27_18940</name>
</gene>
<dbReference type="EMBL" id="VOLR01000067">
    <property type="protein sequence ID" value="TWX53172.1"/>
    <property type="molecule type" value="Genomic_DNA"/>
</dbReference>
<evidence type="ECO:0000313" key="4">
    <source>
        <dbReference type="Proteomes" id="UP000321525"/>
    </source>
</evidence>
<dbReference type="EMBL" id="VOLQ01000093">
    <property type="protein sequence ID" value="TWX62221.1"/>
    <property type="molecule type" value="Genomic_DNA"/>
</dbReference>
<evidence type="ECO:0000256" key="1">
    <source>
        <dbReference type="SAM" id="MobiDB-lite"/>
    </source>
</evidence>
<protein>
    <recommendedName>
        <fullName evidence="6">RHS repeat-associated core domain-containing protein</fullName>
    </recommendedName>
</protein>
<dbReference type="OrthoDB" id="9816549at2"/>
<keyword evidence="4" id="KW-1185">Reference proteome</keyword>
<dbReference type="RefSeq" id="WP_146801347.1">
    <property type="nucleotide sequence ID" value="NZ_VOLP01000062.1"/>
</dbReference>